<keyword evidence="6" id="KW-1185">Reference proteome</keyword>
<comment type="subcellular location">
    <subcellularLocation>
        <location evidence="1">Host cell</location>
    </subcellularLocation>
    <subcellularLocation>
        <location evidence="2">Secreted</location>
    </subcellularLocation>
</comment>
<dbReference type="GO" id="GO:0043657">
    <property type="term" value="C:host cell"/>
    <property type="evidence" value="ECO:0007669"/>
    <property type="project" value="UniProtKB-SubCell"/>
</dbReference>
<evidence type="ECO:0000313" key="6">
    <source>
        <dbReference type="Proteomes" id="UP001194580"/>
    </source>
</evidence>
<evidence type="ECO:0000259" key="4">
    <source>
        <dbReference type="Pfam" id="PF20147"/>
    </source>
</evidence>
<name>A0AAD4H5C7_9FUNG</name>
<evidence type="ECO:0000313" key="5">
    <source>
        <dbReference type="EMBL" id="KAG0274327.1"/>
    </source>
</evidence>
<evidence type="ECO:0000256" key="1">
    <source>
        <dbReference type="ARBA" id="ARBA00004340"/>
    </source>
</evidence>
<dbReference type="EMBL" id="JAAAIL010000620">
    <property type="protein sequence ID" value="KAG0274327.1"/>
    <property type="molecule type" value="Genomic_DNA"/>
</dbReference>
<evidence type="ECO:0000256" key="2">
    <source>
        <dbReference type="ARBA" id="ARBA00004613"/>
    </source>
</evidence>
<accession>A0AAD4H5C7</accession>
<reference evidence="5" key="1">
    <citation type="journal article" date="2020" name="Fungal Divers.">
        <title>Resolving the Mortierellaceae phylogeny through synthesis of multi-gene phylogenetics and phylogenomics.</title>
        <authorList>
            <person name="Vandepol N."/>
            <person name="Liber J."/>
            <person name="Desiro A."/>
            <person name="Na H."/>
            <person name="Kennedy M."/>
            <person name="Barry K."/>
            <person name="Grigoriev I.V."/>
            <person name="Miller A.N."/>
            <person name="O'Donnell K."/>
            <person name="Stajich J.E."/>
            <person name="Bonito G."/>
        </authorList>
    </citation>
    <scope>NUCLEOTIDE SEQUENCE</scope>
    <source>
        <strain evidence="5">NRRL 28262</strain>
    </source>
</reference>
<dbReference type="AlphaFoldDB" id="A0AAD4H5C7"/>
<sequence>MSHNNLLQILPLYAIVDGNPLSSTFEVDIATCQTVDDLKHAVKIAVSENRDYTNILGSIEVESLILWYAVVPHCHLHMEDKNSGQRVVQLDALRTKYKIRLNDNIGQVFGGDNYNPPEGMTYIVIELKD</sequence>
<protein>
    <recommendedName>
        <fullName evidence="4">Crinkler effector protein N-terminal domain-containing protein</fullName>
    </recommendedName>
</protein>
<proteinExistence type="predicted"/>
<dbReference type="Proteomes" id="UP001194580">
    <property type="component" value="Unassembled WGS sequence"/>
</dbReference>
<dbReference type="InterPro" id="IPR045379">
    <property type="entry name" value="Crinkler_N"/>
</dbReference>
<dbReference type="GO" id="GO:0005576">
    <property type="term" value="C:extracellular region"/>
    <property type="evidence" value="ECO:0007669"/>
    <property type="project" value="UniProtKB-SubCell"/>
</dbReference>
<evidence type="ECO:0000256" key="3">
    <source>
        <dbReference type="ARBA" id="ARBA00022525"/>
    </source>
</evidence>
<feature type="domain" description="Crinkler effector protein N-terminal" evidence="4">
    <location>
        <begin position="12"/>
        <end position="113"/>
    </location>
</feature>
<keyword evidence="3" id="KW-0964">Secreted</keyword>
<gene>
    <name evidence="5" type="ORF">BGZ95_009909</name>
</gene>
<comment type="caution">
    <text evidence="5">The sequence shown here is derived from an EMBL/GenBank/DDBJ whole genome shotgun (WGS) entry which is preliminary data.</text>
</comment>
<organism evidence="5 6">
    <name type="scientific">Linnemannia exigua</name>
    <dbReference type="NCBI Taxonomy" id="604196"/>
    <lineage>
        <taxon>Eukaryota</taxon>
        <taxon>Fungi</taxon>
        <taxon>Fungi incertae sedis</taxon>
        <taxon>Mucoromycota</taxon>
        <taxon>Mortierellomycotina</taxon>
        <taxon>Mortierellomycetes</taxon>
        <taxon>Mortierellales</taxon>
        <taxon>Mortierellaceae</taxon>
        <taxon>Linnemannia</taxon>
    </lineage>
</organism>
<dbReference type="Pfam" id="PF20147">
    <property type="entry name" value="Crinkler"/>
    <property type="match status" value="1"/>
</dbReference>